<gene>
    <name evidence="2" type="ORF">MNB_SV-15-357</name>
</gene>
<protein>
    <recommendedName>
        <fullName evidence="1">YhcG N-terminal domain-containing protein</fullName>
    </recommendedName>
</protein>
<name>A0A1W1EHD9_9ZZZZ</name>
<dbReference type="InterPro" id="IPR041527">
    <property type="entry name" value="YhcG_N"/>
</dbReference>
<dbReference type="AlphaFoldDB" id="A0A1W1EHD9"/>
<feature type="domain" description="YhcG N-terminal" evidence="1">
    <location>
        <begin position="15"/>
        <end position="80"/>
    </location>
</feature>
<accession>A0A1W1EHD9</accession>
<evidence type="ECO:0000313" key="2">
    <source>
        <dbReference type="EMBL" id="SHO80264.1"/>
    </source>
</evidence>
<evidence type="ECO:0000259" key="1">
    <source>
        <dbReference type="Pfam" id="PF17761"/>
    </source>
</evidence>
<organism evidence="2">
    <name type="scientific">hydrothermal vent metagenome</name>
    <dbReference type="NCBI Taxonomy" id="652676"/>
    <lineage>
        <taxon>unclassified sequences</taxon>
        <taxon>metagenomes</taxon>
        <taxon>ecological metagenomes</taxon>
    </lineage>
</organism>
<dbReference type="EMBL" id="FRYL01000002">
    <property type="protein sequence ID" value="SHO80264.1"/>
    <property type="molecule type" value="Genomic_DNA"/>
</dbReference>
<dbReference type="Pfam" id="PF17761">
    <property type="entry name" value="DUF1016_N"/>
    <property type="match status" value="1"/>
</dbReference>
<reference evidence="2" key="1">
    <citation type="submission" date="2016-10" db="EMBL/GenBank/DDBJ databases">
        <authorList>
            <person name="de Groot N.N."/>
        </authorList>
    </citation>
    <scope>NUCLEOTIDE SEQUENCE</scope>
</reference>
<sequence length="97" mass="11538">MNIQENIEFKDFVKDIKNRILSSQYEALKKVNRELINLYWDIGKDIEYKNNLKLHLLSREIGCYKTINELPSTLQEYLPSTIEIENSLIKFLESIDD</sequence>
<proteinExistence type="predicted"/>